<evidence type="ECO:0000313" key="3">
    <source>
        <dbReference type="EMBL" id="SVB32387.1"/>
    </source>
</evidence>
<accession>A0A382D472</accession>
<gene>
    <name evidence="3" type="ORF">METZ01_LOCUS185241</name>
</gene>
<keyword evidence="2" id="KW-0418">Kinase</keyword>
<dbReference type="CDD" id="cd24008">
    <property type="entry name" value="ASKHA_NBD_GLK"/>
    <property type="match status" value="1"/>
</dbReference>
<dbReference type="EMBL" id="UINC01037221">
    <property type="protein sequence ID" value="SVB32387.1"/>
    <property type="molecule type" value="Genomic_DNA"/>
</dbReference>
<evidence type="ECO:0008006" key="4">
    <source>
        <dbReference type="Google" id="ProtNLM"/>
    </source>
</evidence>
<keyword evidence="1" id="KW-0808">Transferase</keyword>
<dbReference type="Pfam" id="PF02685">
    <property type="entry name" value="Glucokinase"/>
    <property type="match status" value="1"/>
</dbReference>
<protein>
    <recommendedName>
        <fullName evidence="4">Glucokinase</fullName>
    </recommendedName>
</protein>
<dbReference type="AlphaFoldDB" id="A0A382D472"/>
<evidence type="ECO:0000256" key="2">
    <source>
        <dbReference type="ARBA" id="ARBA00022777"/>
    </source>
</evidence>
<name>A0A382D472_9ZZZZ</name>
<dbReference type="SUPFAM" id="SSF53067">
    <property type="entry name" value="Actin-like ATPase domain"/>
    <property type="match status" value="1"/>
</dbReference>
<reference evidence="3" key="1">
    <citation type="submission" date="2018-05" db="EMBL/GenBank/DDBJ databases">
        <authorList>
            <person name="Lanie J.A."/>
            <person name="Ng W.-L."/>
            <person name="Kazmierczak K.M."/>
            <person name="Andrzejewski T.M."/>
            <person name="Davidsen T.M."/>
            <person name="Wayne K.J."/>
            <person name="Tettelin H."/>
            <person name="Glass J.I."/>
            <person name="Rusch D."/>
            <person name="Podicherti R."/>
            <person name="Tsui H.-C.T."/>
            <person name="Winkler M.E."/>
        </authorList>
    </citation>
    <scope>NUCLEOTIDE SEQUENCE</scope>
</reference>
<dbReference type="PANTHER" id="PTHR47690:SF1">
    <property type="entry name" value="GLUCOKINASE"/>
    <property type="match status" value="1"/>
</dbReference>
<dbReference type="InterPro" id="IPR050201">
    <property type="entry name" value="Bacterial_glucokinase"/>
</dbReference>
<dbReference type="GO" id="GO:0004340">
    <property type="term" value="F:glucokinase activity"/>
    <property type="evidence" value="ECO:0007669"/>
    <property type="project" value="InterPro"/>
</dbReference>
<dbReference type="InterPro" id="IPR003836">
    <property type="entry name" value="Glucokinase"/>
</dbReference>
<dbReference type="GO" id="GO:0005829">
    <property type="term" value="C:cytosol"/>
    <property type="evidence" value="ECO:0007669"/>
    <property type="project" value="TreeGrafter"/>
</dbReference>
<dbReference type="GO" id="GO:0006096">
    <property type="term" value="P:glycolytic process"/>
    <property type="evidence" value="ECO:0007669"/>
    <property type="project" value="InterPro"/>
</dbReference>
<organism evidence="3">
    <name type="scientific">marine metagenome</name>
    <dbReference type="NCBI Taxonomy" id="408172"/>
    <lineage>
        <taxon>unclassified sequences</taxon>
        <taxon>metagenomes</taxon>
        <taxon>ecological metagenomes</taxon>
    </lineage>
</organism>
<dbReference type="InterPro" id="IPR043129">
    <property type="entry name" value="ATPase_NBD"/>
</dbReference>
<dbReference type="Gene3D" id="3.30.420.40">
    <property type="match status" value="1"/>
</dbReference>
<proteinExistence type="predicted"/>
<sequence length="317" mass="35818">MQPGGKHVLLIDLGGTNIRTAYAALDGNNEIFNIEKIKISHLDEFYQHLDQLISGASCELESVIISVAGPKNGDTITMTNRNWKICSEDIKKRFGIKNCYLLNDWEAIAYSLPNLKEADLKVLKKERNKGLRDIPKFVLGPGTGLGAAVYSRVNDIEYVHPTELGNTQSSVNHYLDIFGIEPSKNYSILEDILSGPGISDVAEELLGERLSAEDILQRVESKDKQYIELIEKYIKCFAVLSSEAALSYNCYGGIYLAGSFMRGLEKYFDLDSFTNDFIGTRKEIHQEFLNNIPVFLVRREFTPLYGNLNFYKLKNYL</sequence>
<dbReference type="Gene3D" id="3.40.367.20">
    <property type="match status" value="1"/>
</dbReference>
<dbReference type="GO" id="GO:0005524">
    <property type="term" value="F:ATP binding"/>
    <property type="evidence" value="ECO:0007669"/>
    <property type="project" value="InterPro"/>
</dbReference>
<evidence type="ECO:0000256" key="1">
    <source>
        <dbReference type="ARBA" id="ARBA00022679"/>
    </source>
</evidence>
<dbReference type="GO" id="GO:0005536">
    <property type="term" value="F:D-glucose binding"/>
    <property type="evidence" value="ECO:0007669"/>
    <property type="project" value="InterPro"/>
</dbReference>
<dbReference type="PANTHER" id="PTHR47690">
    <property type="entry name" value="GLUCOKINASE"/>
    <property type="match status" value="1"/>
</dbReference>